<name>C6LL58_9FIRM</name>
<sequence>MRSGFINSFRMYFITAGNETGGNRLSQKNTEFTYRDCLS</sequence>
<organism evidence="1 2">
    <name type="scientific">Marvinbryantia formatexigens DSM 14469</name>
    <dbReference type="NCBI Taxonomy" id="478749"/>
    <lineage>
        <taxon>Bacteria</taxon>
        <taxon>Bacillati</taxon>
        <taxon>Bacillota</taxon>
        <taxon>Clostridia</taxon>
        <taxon>Lachnospirales</taxon>
        <taxon>Lachnospiraceae</taxon>
        <taxon>Marvinbryantia</taxon>
    </lineage>
</organism>
<protein>
    <submittedName>
        <fullName evidence="1">Uncharacterized protein</fullName>
    </submittedName>
</protein>
<gene>
    <name evidence="1" type="ORF">BRYFOR_09405</name>
</gene>
<comment type="caution">
    <text evidence="1">The sequence shown here is derived from an EMBL/GenBank/DDBJ whole genome shotgun (WGS) entry which is preliminary data.</text>
</comment>
<dbReference type="EMBL" id="ACCL02000027">
    <property type="protein sequence ID" value="EET58677.1"/>
    <property type="molecule type" value="Genomic_DNA"/>
</dbReference>
<evidence type="ECO:0000313" key="2">
    <source>
        <dbReference type="Proteomes" id="UP000005561"/>
    </source>
</evidence>
<dbReference type="AlphaFoldDB" id="C6LL58"/>
<evidence type="ECO:0000313" key="1">
    <source>
        <dbReference type="EMBL" id="EET58677.1"/>
    </source>
</evidence>
<keyword evidence="2" id="KW-1185">Reference proteome</keyword>
<proteinExistence type="predicted"/>
<accession>C6LL58</accession>
<reference evidence="1" key="1">
    <citation type="submission" date="2009-07" db="EMBL/GenBank/DDBJ databases">
        <authorList>
            <person name="Weinstock G."/>
            <person name="Sodergren E."/>
            <person name="Clifton S."/>
            <person name="Fulton L."/>
            <person name="Fulton B."/>
            <person name="Courtney L."/>
            <person name="Fronick C."/>
            <person name="Harrison M."/>
            <person name="Strong C."/>
            <person name="Farmer C."/>
            <person name="Delahaunty K."/>
            <person name="Markovic C."/>
            <person name="Hall O."/>
            <person name="Minx P."/>
            <person name="Tomlinson C."/>
            <person name="Mitreva M."/>
            <person name="Nelson J."/>
            <person name="Hou S."/>
            <person name="Wollam A."/>
            <person name="Pepin K.H."/>
            <person name="Johnson M."/>
            <person name="Bhonagiri V."/>
            <person name="Nash W.E."/>
            <person name="Warren W."/>
            <person name="Chinwalla A."/>
            <person name="Mardis E.R."/>
            <person name="Wilson R.K."/>
        </authorList>
    </citation>
    <scope>NUCLEOTIDE SEQUENCE [LARGE SCALE GENOMIC DNA]</scope>
    <source>
        <strain evidence="1">DSM 14469</strain>
    </source>
</reference>
<dbReference type="Proteomes" id="UP000005561">
    <property type="component" value="Unassembled WGS sequence"/>
</dbReference>